<evidence type="ECO:0000313" key="1">
    <source>
        <dbReference type="EMBL" id="SJM94161.1"/>
    </source>
</evidence>
<dbReference type="InterPro" id="IPR013406">
    <property type="entry name" value="CHP02574_addiction_mod"/>
</dbReference>
<dbReference type="Proteomes" id="UP000195442">
    <property type="component" value="Unassembled WGS sequence"/>
</dbReference>
<evidence type="ECO:0000313" key="2">
    <source>
        <dbReference type="Proteomes" id="UP000195442"/>
    </source>
</evidence>
<accession>A0A1R4HDQ2</accession>
<reference evidence="2" key="1">
    <citation type="submission" date="2017-02" db="EMBL/GenBank/DDBJ databases">
        <authorList>
            <person name="Daims H."/>
        </authorList>
    </citation>
    <scope>NUCLEOTIDE SEQUENCE [LARGE SCALE GENOMIC DNA]</scope>
</reference>
<proteinExistence type="predicted"/>
<dbReference type="EMBL" id="FUKJ01000311">
    <property type="protein sequence ID" value="SJM94161.1"/>
    <property type="molecule type" value="Genomic_DNA"/>
</dbReference>
<organism evidence="1 2">
    <name type="scientific">Crenothrix polyspora</name>
    <dbReference type="NCBI Taxonomy" id="360316"/>
    <lineage>
        <taxon>Bacteria</taxon>
        <taxon>Pseudomonadati</taxon>
        <taxon>Pseudomonadota</taxon>
        <taxon>Gammaproteobacteria</taxon>
        <taxon>Methylococcales</taxon>
        <taxon>Crenotrichaceae</taxon>
        <taxon>Crenothrix</taxon>
    </lineage>
</organism>
<keyword evidence="2" id="KW-1185">Reference proteome</keyword>
<dbReference type="Pfam" id="PF09720">
    <property type="entry name" value="Unstab_antitox"/>
    <property type="match status" value="1"/>
</dbReference>
<dbReference type="AlphaFoldDB" id="A0A1R4HDQ2"/>
<sequence length="57" mass="6670">MSTPHRKNKMNTLEITKMSKVERLQTMEAILDPLIHENTEVESPGWHEDVLAARKKR</sequence>
<name>A0A1R4HDQ2_9GAMM</name>
<protein>
    <submittedName>
        <fullName evidence="1">Putative addiction module component</fullName>
    </submittedName>
</protein>
<gene>
    <name evidence="1" type="ORF">CRENPOLYSF2_3790005</name>
</gene>